<reference evidence="4" key="1">
    <citation type="submission" date="2016-02" db="EMBL/GenBank/DDBJ databases">
        <authorList>
            <person name="Wen L."/>
            <person name="He K."/>
            <person name="Yang H."/>
        </authorList>
    </citation>
    <scope>NUCLEOTIDE SEQUENCE [LARGE SCALE GENOMIC DNA]</scope>
    <source>
        <strain evidence="4">JCM 15929</strain>
    </source>
</reference>
<evidence type="ECO:0000256" key="2">
    <source>
        <dbReference type="SAM" id="Phobius"/>
    </source>
</evidence>
<keyword evidence="2" id="KW-1133">Transmembrane helix</keyword>
<evidence type="ECO:0000313" key="3">
    <source>
        <dbReference type="EMBL" id="KXP14349.1"/>
    </source>
</evidence>
<dbReference type="RefSeq" id="WP_068568965.1">
    <property type="nucleotide sequence ID" value="NZ_LSRF01000001.1"/>
</dbReference>
<keyword evidence="2" id="KW-0812">Transmembrane</keyword>
<evidence type="ECO:0000313" key="4">
    <source>
        <dbReference type="Proteomes" id="UP000070258"/>
    </source>
</evidence>
<feature type="transmembrane region" description="Helical" evidence="2">
    <location>
        <begin position="33"/>
        <end position="53"/>
    </location>
</feature>
<dbReference type="EMBL" id="LSRF01000001">
    <property type="protein sequence ID" value="KXP14349.1"/>
    <property type="molecule type" value="Genomic_DNA"/>
</dbReference>
<comment type="caution">
    <text evidence="3">The sequence shown here is derived from an EMBL/GenBank/DDBJ whole genome shotgun (WGS) entry which is preliminary data.</text>
</comment>
<evidence type="ECO:0000256" key="1">
    <source>
        <dbReference type="SAM" id="MobiDB-lite"/>
    </source>
</evidence>
<protein>
    <submittedName>
        <fullName evidence="3">Uncharacterized protein</fullName>
    </submittedName>
</protein>
<feature type="transmembrane region" description="Helical" evidence="2">
    <location>
        <begin position="59"/>
        <end position="79"/>
    </location>
</feature>
<feature type="compositionally biased region" description="Basic and acidic residues" evidence="1">
    <location>
        <begin position="10"/>
        <end position="19"/>
    </location>
</feature>
<feature type="region of interest" description="Disordered" evidence="1">
    <location>
        <begin position="1"/>
        <end position="29"/>
    </location>
</feature>
<dbReference type="Proteomes" id="UP000070258">
    <property type="component" value="Unassembled WGS sequence"/>
</dbReference>
<proteinExistence type="predicted"/>
<gene>
    <name evidence="3" type="ORF">AXK60_00030</name>
</gene>
<dbReference type="AlphaFoldDB" id="A0A138AVC7"/>
<sequence>MDDDPVPEVSARERLRSGHAETPPPDNRRTRRAATMMFIPLFVGVPLLGYLLIDGDSTTARIVGVLLIVYLAVMGYLMVKSIVRR</sequence>
<name>A0A138AVC7_9ACTN</name>
<organism evidence="3 4">
    <name type="scientific">Tsukamurella pseudospumae</name>
    <dbReference type="NCBI Taxonomy" id="239498"/>
    <lineage>
        <taxon>Bacteria</taxon>
        <taxon>Bacillati</taxon>
        <taxon>Actinomycetota</taxon>
        <taxon>Actinomycetes</taxon>
        <taxon>Mycobacteriales</taxon>
        <taxon>Tsukamurellaceae</taxon>
        <taxon>Tsukamurella</taxon>
    </lineage>
</organism>
<accession>A0A138AVC7</accession>
<dbReference type="STRING" id="239498.AXK60_00030"/>
<dbReference type="OrthoDB" id="4775202at2"/>
<keyword evidence="2" id="KW-0472">Membrane</keyword>